<feature type="disulfide bond" evidence="13">
    <location>
        <begin position="287"/>
        <end position="354"/>
    </location>
</feature>
<evidence type="ECO:0000256" key="2">
    <source>
        <dbReference type="ARBA" id="ARBA00022559"/>
    </source>
</evidence>
<keyword evidence="5 14" id="KW-0732">Signal</keyword>
<keyword evidence="17" id="KW-1185">Reference proteome</keyword>
<dbReference type="AlphaFoldDB" id="A0A0C9VAH1"/>
<keyword evidence="9" id="KW-0325">Glycoprotein</keyword>
<feature type="chain" id="PRO_5006986370" description="Peroxidase" evidence="14">
    <location>
        <begin position="19"/>
        <end position="378"/>
    </location>
</feature>
<sequence length="378" mass="39540">MAFKALAIFASLASLVVAVPQASPDAATTASVRCPDGNIAPHSACCPFFALRDDLLENLFQGVCGEDAHQAVRLIFHDSIAFSQSMERKGIFSGGGADGSVLVFPDVEANRAENAGISDGVQGQLPFLSRHPVTAADLVQFAAAVGITNCPGAPRLKFFTGRPNATAVPPEGLVPSPADDVTTILARFADASSAISPDDVVALLSSHSIANADHVDPDIQAVPFDSTQNTFDTQLFLEVLLKGIGFPGSANNSGEVSSPLPIGTAAQPGELRLQSDFAIARDPRTACTWQSFINNQELMQNAFVVAVDKMSRIGLKNPQNLVDCSVVVPQPVAKVTKPATYPATKSFKDIQQACPKRFPSLASDPGATETLVAGQVGT</sequence>
<gene>
    <name evidence="16" type="ORF">M422DRAFT_35096</name>
</gene>
<dbReference type="InterPro" id="IPR010255">
    <property type="entry name" value="Haem_peroxidase_sf"/>
</dbReference>
<reference evidence="16 17" key="1">
    <citation type="submission" date="2014-06" db="EMBL/GenBank/DDBJ databases">
        <title>Evolutionary Origins and Diversification of the Mycorrhizal Mutualists.</title>
        <authorList>
            <consortium name="DOE Joint Genome Institute"/>
            <consortium name="Mycorrhizal Genomics Consortium"/>
            <person name="Kohler A."/>
            <person name="Kuo A."/>
            <person name="Nagy L.G."/>
            <person name="Floudas D."/>
            <person name="Copeland A."/>
            <person name="Barry K.W."/>
            <person name="Cichocki N."/>
            <person name="Veneault-Fourrey C."/>
            <person name="LaButti K."/>
            <person name="Lindquist E.A."/>
            <person name="Lipzen A."/>
            <person name="Lundell T."/>
            <person name="Morin E."/>
            <person name="Murat C."/>
            <person name="Riley R."/>
            <person name="Ohm R."/>
            <person name="Sun H."/>
            <person name="Tunlid A."/>
            <person name="Henrissat B."/>
            <person name="Grigoriev I.V."/>
            <person name="Hibbett D.S."/>
            <person name="Martin F."/>
        </authorList>
    </citation>
    <scope>NUCLEOTIDE SEQUENCE [LARGE SCALE GENOMIC DNA]</scope>
    <source>
        <strain evidence="16 17">SS14</strain>
    </source>
</reference>
<dbReference type="OrthoDB" id="2113341at2759"/>
<dbReference type="HOGENOM" id="CLU_041038_0_1_1"/>
<organism evidence="16 17">
    <name type="scientific">Sphaerobolus stellatus (strain SS14)</name>
    <dbReference type="NCBI Taxonomy" id="990650"/>
    <lineage>
        <taxon>Eukaryota</taxon>
        <taxon>Fungi</taxon>
        <taxon>Dikarya</taxon>
        <taxon>Basidiomycota</taxon>
        <taxon>Agaricomycotina</taxon>
        <taxon>Agaricomycetes</taxon>
        <taxon>Phallomycetidae</taxon>
        <taxon>Geastrales</taxon>
        <taxon>Sphaerobolaceae</taxon>
        <taxon>Sphaerobolus</taxon>
    </lineage>
</organism>
<name>A0A0C9VAH1_SPHS4</name>
<dbReference type="InterPro" id="IPR044831">
    <property type="entry name" value="Ccp1-like"/>
</dbReference>
<keyword evidence="4 11" id="KW-0479">Metal-binding</keyword>
<accession>A0A0C9VAH1</accession>
<feature type="binding site" evidence="11">
    <location>
        <position position="232"/>
    </location>
    <ligand>
        <name>Ca(2+)</name>
        <dbReference type="ChEBI" id="CHEBI:29108"/>
        <label>2</label>
    </ligand>
</feature>
<dbReference type="Proteomes" id="UP000054279">
    <property type="component" value="Unassembled WGS sequence"/>
</dbReference>
<dbReference type="SUPFAM" id="SSF48113">
    <property type="entry name" value="Heme-dependent peroxidases"/>
    <property type="match status" value="1"/>
</dbReference>
<feature type="binding site" evidence="11">
    <location>
        <position position="96"/>
    </location>
    <ligand>
        <name>Ca(2+)</name>
        <dbReference type="ChEBI" id="CHEBI:29108"/>
        <label>1</label>
    </ligand>
</feature>
<dbReference type="EC" id="1.11.1.-" evidence="14"/>
<feature type="binding site" evidence="11">
    <location>
        <position position="227"/>
    </location>
    <ligand>
        <name>Ca(2+)</name>
        <dbReference type="ChEBI" id="CHEBI:29108"/>
        <label>2</label>
    </ligand>
</feature>
<feature type="active site" description="Proton acceptor" evidence="10">
    <location>
        <position position="77"/>
    </location>
</feature>
<evidence type="ECO:0000313" key="17">
    <source>
        <dbReference type="Proteomes" id="UP000054279"/>
    </source>
</evidence>
<feature type="binding site" evidence="11">
    <location>
        <position position="78"/>
    </location>
    <ligand>
        <name>Ca(2+)</name>
        <dbReference type="ChEBI" id="CHEBI:29108"/>
        <label>1</label>
    </ligand>
</feature>
<comment type="cofactor">
    <cofactor evidence="11">
        <name>heme b</name>
        <dbReference type="ChEBI" id="CHEBI:60344"/>
    </cofactor>
    <text evidence="11">Binds 1 heme b (iron(II)-protoporphyrin IX) group per subunit.</text>
</comment>
<comment type="cofactor">
    <cofactor evidence="11 14">
        <name>Ca(2+)</name>
        <dbReference type="ChEBI" id="CHEBI:29108"/>
    </cofactor>
    <text evidence="11 14">Binds 2 calcium ions per subunit.</text>
</comment>
<dbReference type="GO" id="GO:0004601">
    <property type="term" value="F:peroxidase activity"/>
    <property type="evidence" value="ECO:0007669"/>
    <property type="project" value="UniProtKB-KW"/>
</dbReference>
<dbReference type="GO" id="GO:0042744">
    <property type="term" value="P:hydrogen peroxide catabolic process"/>
    <property type="evidence" value="ECO:0007669"/>
    <property type="project" value="TreeGrafter"/>
</dbReference>
<dbReference type="InterPro" id="IPR019794">
    <property type="entry name" value="Peroxidases_AS"/>
</dbReference>
<feature type="binding site" description="axial binding residue" evidence="11">
    <location>
        <position position="207"/>
    </location>
    <ligand>
        <name>heme b</name>
        <dbReference type="ChEBI" id="CHEBI:60344"/>
    </ligand>
    <ligandPart>
        <name>Fe</name>
        <dbReference type="ChEBI" id="CHEBI:18248"/>
    </ligandPart>
</feature>
<feature type="site" description="Transition state stabilizer" evidence="12">
    <location>
        <position position="73"/>
    </location>
</feature>
<dbReference type="Pfam" id="PF00141">
    <property type="entry name" value="peroxidase"/>
    <property type="match status" value="1"/>
</dbReference>
<dbReference type="PROSITE" id="PS00435">
    <property type="entry name" value="PEROXIDASE_1"/>
    <property type="match status" value="1"/>
</dbReference>
<feature type="binding site" evidence="11">
    <location>
        <position position="225"/>
    </location>
    <ligand>
        <name>Ca(2+)</name>
        <dbReference type="ChEBI" id="CHEBI:29108"/>
        <label>2</label>
    </ligand>
</feature>
<dbReference type="Gene3D" id="1.10.420.10">
    <property type="entry name" value="Peroxidase, domain 2"/>
    <property type="match status" value="1"/>
</dbReference>
<keyword evidence="6 14" id="KW-0560">Oxidoreductase</keyword>
<feature type="disulfide bond" evidence="13">
    <location>
        <begin position="64"/>
        <end position="150"/>
    </location>
</feature>
<feature type="disulfide bond" evidence="13">
    <location>
        <begin position="45"/>
        <end position="324"/>
    </location>
</feature>
<evidence type="ECO:0000256" key="14">
    <source>
        <dbReference type="RuleBase" id="RU363051"/>
    </source>
</evidence>
<dbReference type="Gene3D" id="1.10.520.10">
    <property type="match status" value="1"/>
</dbReference>
<dbReference type="Pfam" id="PF11895">
    <property type="entry name" value="Peroxidase_ext"/>
    <property type="match status" value="1"/>
</dbReference>
<dbReference type="PROSITE" id="PS00436">
    <property type="entry name" value="PEROXIDASE_2"/>
    <property type="match status" value="1"/>
</dbReference>
<evidence type="ECO:0000256" key="4">
    <source>
        <dbReference type="ARBA" id="ARBA00022723"/>
    </source>
</evidence>
<keyword evidence="2 14" id="KW-0575">Peroxidase</keyword>
<evidence type="ECO:0000256" key="3">
    <source>
        <dbReference type="ARBA" id="ARBA00022617"/>
    </source>
</evidence>
<dbReference type="PROSITE" id="PS50873">
    <property type="entry name" value="PEROXIDASE_4"/>
    <property type="match status" value="1"/>
</dbReference>
<evidence type="ECO:0000256" key="7">
    <source>
        <dbReference type="ARBA" id="ARBA00023004"/>
    </source>
</evidence>
<feature type="signal peptide" evidence="14">
    <location>
        <begin position="1"/>
        <end position="18"/>
    </location>
</feature>
<evidence type="ECO:0000256" key="13">
    <source>
        <dbReference type="PIRSR" id="PIRSR601621-4"/>
    </source>
</evidence>
<evidence type="ECO:0000313" key="16">
    <source>
        <dbReference type="EMBL" id="KIJ34465.1"/>
    </source>
</evidence>
<dbReference type="PANTHER" id="PTHR31356">
    <property type="entry name" value="THYLAKOID LUMENAL 29 KDA PROTEIN, CHLOROPLASTIC-RELATED"/>
    <property type="match status" value="1"/>
</dbReference>
<keyword evidence="3 11" id="KW-0349">Heme</keyword>
<dbReference type="CDD" id="cd00692">
    <property type="entry name" value="ligninase"/>
    <property type="match status" value="1"/>
</dbReference>
<dbReference type="PRINTS" id="PR00458">
    <property type="entry name" value="PEROXIDASE"/>
</dbReference>
<feature type="domain" description="Plant heme peroxidase family profile" evidence="15">
    <location>
        <begin position="72"/>
        <end position="328"/>
    </location>
</feature>
<evidence type="ECO:0000256" key="11">
    <source>
        <dbReference type="PIRSR" id="PIRSR601621-2"/>
    </source>
</evidence>
<dbReference type="InterPro" id="IPR001621">
    <property type="entry name" value="Ligninase"/>
</dbReference>
<feature type="binding site" evidence="11">
    <location>
        <position position="98"/>
    </location>
    <ligand>
        <name>Ca(2+)</name>
        <dbReference type="ChEBI" id="CHEBI:29108"/>
        <label>1</label>
    </ligand>
</feature>
<feature type="disulfide bond" evidence="13">
    <location>
        <begin position="34"/>
        <end position="46"/>
    </location>
</feature>
<evidence type="ECO:0000259" key="15">
    <source>
        <dbReference type="PROSITE" id="PS50873"/>
    </source>
</evidence>
<evidence type="ECO:0000256" key="1">
    <source>
        <dbReference type="ARBA" id="ARBA00006089"/>
    </source>
</evidence>
<dbReference type="GO" id="GO:0020037">
    <property type="term" value="F:heme binding"/>
    <property type="evidence" value="ECO:0007669"/>
    <property type="project" value="UniProtKB-UniRule"/>
</dbReference>
<dbReference type="PANTHER" id="PTHR31356:SF66">
    <property type="entry name" value="CATALASE-PEROXIDASE"/>
    <property type="match status" value="1"/>
</dbReference>
<protein>
    <recommendedName>
        <fullName evidence="14">Peroxidase</fullName>
        <ecNumber evidence="14">1.11.1.-</ecNumber>
    </recommendedName>
</protein>
<evidence type="ECO:0000256" key="8">
    <source>
        <dbReference type="ARBA" id="ARBA00023157"/>
    </source>
</evidence>
<dbReference type="InterPro" id="IPR002016">
    <property type="entry name" value="Haem_peroxidase"/>
</dbReference>
<evidence type="ECO:0000256" key="10">
    <source>
        <dbReference type="PIRSR" id="PIRSR601621-1"/>
    </source>
</evidence>
<feature type="binding site" evidence="11">
    <location>
        <position position="208"/>
    </location>
    <ligand>
        <name>Ca(2+)</name>
        <dbReference type="ChEBI" id="CHEBI:29108"/>
        <label>2</label>
    </ligand>
</feature>
<dbReference type="GO" id="GO:0034599">
    <property type="term" value="P:cellular response to oxidative stress"/>
    <property type="evidence" value="ECO:0007669"/>
    <property type="project" value="InterPro"/>
</dbReference>
<keyword evidence="7 11" id="KW-0408">Iron</keyword>
<dbReference type="GO" id="GO:0000302">
    <property type="term" value="P:response to reactive oxygen species"/>
    <property type="evidence" value="ECO:0007669"/>
    <property type="project" value="TreeGrafter"/>
</dbReference>
<keyword evidence="11 14" id="KW-0106">Calcium</keyword>
<dbReference type="EMBL" id="KN837199">
    <property type="protein sequence ID" value="KIJ34465.1"/>
    <property type="molecule type" value="Genomic_DNA"/>
</dbReference>
<evidence type="ECO:0000256" key="5">
    <source>
        <dbReference type="ARBA" id="ARBA00022729"/>
    </source>
</evidence>
<feature type="binding site" evidence="11">
    <location>
        <position position="100"/>
    </location>
    <ligand>
        <name>Ca(2+)</name>
        <dbReference type="ChEBI" id="CHEBI:29108"/>
        <label>1</label>
    </ligand>
</feature>
<keyword evidence="8 13" id="KW-1015">Disulfide bond</keyword>
<evidence type="ECO:0000256" key="6">
    <source>
        <dbReference type="ARBA" id="ARBA00023002"/>
    </source>
</evidence>
<proteinExistence type="inferred from homology"/>
<evidence type="ECO:0000256" key="12">
    <source>
        <dbReference type="PIRSR" id="PIRSR601621-3"/>
    </source>
</evidence>
<dbReference type="InterPro" id="IPR019793">
    <property type="entry name" value="Peroxidases_heam-ligand_BS"/>
</dbReference>
<comment type="similarity">
    <text evidence="1 14">Belongs to the peroxidase family. Ligninase subfamily.</text>
</comment>
<dbReference type="InterPro" id="IPR024589">
    <property type="entry name" value="Ligninase_C"/>
</dbReference>
<dbReference type="GO" id="GO:0046872">
    <property type="term" value="F:metal ion binding"/>
    <property type="evidence" value="ECO:0007669"/>
    <property type="project" value="UniProtKB-UniRule"/>
</dbReference>
<evidence type="ECO:0000256" key="9">
    <source>
        <dbReference type="ARBA" id="ARBA00023180"/>
    </source>
</evidence>
<dbReference type="PRINTS" id="PR00462">
    <property type="entry name" value="LIGNINASE"/>
</dbReference>